<keyword evidence="2" id="KW-1185">Reference proteome</keyword>
<evidence type="ECO:0000313" key="2">
    <source>
        <dbReference type="Proteomes" id="UP000033618"/>
    </source>
</evidence>
<dbReference type="RefSeq" id="WP_036010335.1">
    <property type="nucleotide sequence ID" value="NZ_CP191272.1"/>
</dbReference>
<comment type="caution">
    <text evidence="1">The sequence shown here is derived from an EMBL/GenBank/DDBJ whole genome shotgun (WGS) entry which is preliminary data.</text>
</comment>
<dbReference type="EMBL" id="LAQU01000008">
    <property type="protein sequence ID" value="KKB63704.1"/>
    <property type="molecule type" value="Genomic_DNA"/>
</dbReference>
<evidence type="ECO:0000313" key="1">
    <source>
        <dbReference type="EMBL" id="KKB63704.1"/>
    </source>
</evidence>
<accession>A0A0F5K1G2</accession>
<organism evidence="1 2">
    <name type="scientific">Robbsia andropogonis</name>
    <dbReference type="NCBI Taxonomy" id="28092"/>
    <lineage>
        <taxon>Bacteria</taxon>
        <taxon>Pseudomonadati</taxon>
        <taxon>Pseudomonadota</taxon>
        <taxon>Betaproteobacteria</taxon>
        <taxon>Burkholderiales</taxon>
        <taxon>Burkholderiaceae</taxon>
        <taxon>Robbsia</taxon>
    </lineage>
</organism>
<sequence length="64" mass="6959">MARTEFLVCAASSRVRASRQVRETKSQPENVGTSVDVPGAQCAWQANQGERIIKRDAGERAARG</sequence>
<dbReference type="STRING" id="28092.WM40_10320"/>
<reference evidence="1 2" key="1">
    <citation type="submission" date="2015-03" db="EMBL/GenBank/DDBJ databases">
        <title>Draft Genome Sequence of Burkholderia andropogonis type strain ICMP2807, isolated from Sorghum bicolor.</title>
        <authorList>
            <person name="Lopes-Santos L."/>
            <person name="Castro D.B."/>
            <person name="Ottoboni L.M."/>
            <person name="Park D."/>
            <person name="Weirc B.S."/>
            <person name="Destefano S.A."/>
        </authorList>
    </citation>
    <scope>NUCLEOTIDE SEQUENCE [LARGE SCALE GENOMIC DNA]</scope>
    <source>
        <strain evidence="1 2">ICMP2807</strain>
    </source>
</reference>
<dbReference type="Proteomes" id="UP000033618">
    <property type="component" value="Unassembled WGS sequence"/>
</dbReference>
<proteinExistence type="predicted"/>
<protein>
    <submittedName>
        <fullName evidence="1">Uncharacterized protein</fullName>
    </submittedName>
</protein>
<name>A0A0F5K1G2_9BURK</name>
<dbReference type="AlphaFoldDB" id="A0A0F5K1G2"/>
<gene>
    <name evidence="1" type="ORF">WM40_10320</name>
</gene>